<organism evidence="9 10">
    <name type="scientific">Chryseosolibacter histidini</name>
    <dbReference type="NCBI Taxonomy" id="2782349"/>
    <lineage>
        <taxon>Bacteria</taxon>
        <taxon>Pseudomonadati</taxon>
        <taxon>Bacteroidota</taxon>
        <taxon>Cytophagia</taxon>
        <taxon>Cytophagales</taxon>
        <taxon>Chryseotaleaceae</taxon>
        <taxon>Chryseosolibacter</taxon>
    </lineage>
</organism>
<dbReference type="PANTHER" id="PTHR43304:SF1">
    <property type="entry name" value="PAC DOMAIN-CONTAINING PROTEIN"/>
    <property type="match status" value="1"/>
</dbReference>
<evidence type="ECO:0000256" key="6">
    <source>
        <dbReference type="SAM" id="Coils"/>
    </source>
</evidence>
<dbReference type="InterPro" id="IPR003594">
    <property type="entry name" value="HATPase_dom"/>
</dbReference>
<dbReference type="CDD" id="cd00075">
    <property type="entry name" value="HATPase"/>
    <property type="match status" value="1"/>
</dbReference>
<dbReference type="SMART" id="SM00387">
    <property type="entry name" value="HATPase_c"/>
    <property type="match status" value="1"/>
</dbReference>
<dbReference type="InterPro" id="IPR036890">
    <property type="entry name" value="HATPase_C_sf"/>
</dbReference>
<keyword evidence="4" id="KW-0808">Transferase</keyword>
<comment type="caution">
    <text evidence="9">The sequence shown here is derived from an EMBL/GenBank/DDBJ whole genome shotgun (WGS) entry which is preliminary data.</text>
</comment>
<dbReference type="Gene3D" id="1.10.287.130">
    <property type="match status" value="1"/>
</dbReference>
<dbReference type="EMBL" id="JAHESF010000014">
    <property type="protein sequence ID" value="MBT1698280.1"/>
    <property type="molecule type" value="Genomic_DNA"/>
</dbReference>
<evidence type="ECO:0000256" key="3">
    <source>
        <dbReference type="ARBA" id="ARBA00022553"/>
    </source>
</evidence>
<dbReference type="InterPro" id="IPR036097">
    <property type="entry name" value="HisK_dim/P_sf"/>
</dbReference>
<dbReference type="Pfam" id="PF02518">
    <property type="entry name" value="HATPase_c"/>
    <property type="match status" value="1"/>
</dbReference>
<feature type="coiled-coil region" evidence="6">
    <location>
        <begin position="196"/>
        <end position="283"/>
    </location>
</feature>
<feature type="transmembrane region" description="Helical" evidence="7">
    <location>
        <begin position="57"/>
        <end position="75"/>
    </location>
</feature>
<feature type="transmembrane region" description="Helical" evidence="7">
    <location>
        <begin position="137"/>
        <end position="159"/>
    </location>
</feature>
<dbReference type="Proteomes" id="UP001319200">
    <property type="component" value="Unassembled WGS sequence"/>
</dbReference>
<dbReference type="SUPFAM" id="SSF55874">
    <property type="entry name" value="ATPase domain of HSP90 chaperone/DNA topoisomerase II/histidine kinase"/>
    <property type="match status" value="1"/>
</dbReference>
<dbReference type="GO" id="GO:0000155">
    <property type="term" value="F:phosphorelay sensor kinase activity"/>
    <property type="evidence" value="ECO:0007669"/>
    <property type="project" value="InterPro"/>
</dbReference>
<keyword evidence="6" id="KW-0175">Coiled coil</keyword>
<name>A0AAP2DL02_9BACT</name>
<dbReference type="InterPro" id="IPR052162">
    <property type="entry name" value="Sensor_kinase/Photoreceptor"/>
</dbReference>
<keyword evidence="10" id="KW-1185">Reference proteome</keyword>
<dbReference type="InterPro" id="IPR004358">
    <property type="entry name" value="Sig_transdc_His_kin-like_C"/>
</dbReference>
<feature type="transmembrane region" description="Helical" evidence="7">
    <location>
        <begin position="171"/>
        <end position="192"/>
    </location>
</feature>
<dbReference type="InterPro" id="IPR005467">
    <property type="entry name" value="His_kinase_dom"/>
</dbReference>
<comment type="catalytic activity">
    <reaction evidence="1">
        <text>ATP + protein L-histidine = ADP + protein N-phospho-L-histidine.</text>
        <dbReference type="EC" id="2.7.13.3"/>
    </reaction>
</comment>
<accession>A0AAP2DL02</accession>
<reference evidence="9 10" key="1">
    <citation type="submission" date="2021-05" db="EMBL/GenBank/DDBJ databases">
        <title>A Polyphasic approach of four new species of the genus Ohtaekwangia: Ohtaekwangia histidinii sp. nov., Ohtaekwangia cretensis sp. nov., Ohtaekwangia indiensis sp. nov., Ohtaekwangia reichenbachii sp. nov. from diverse environment.</title>
        <authorList>
            <person name="Octaviana S."/>
        </authorList>
    </citation>
    <scope>NUCLEOTIDE SEQUENCE [LARGE SCALE GENOMIC DNA]</scope>
    <source>
        <strain evidence="9 10">PWU4</strain>
    </source>
</reference>
<dbReference type="PANTHER" id="PTHR43304">
    <property type="entry name" value="PHYTOCHROME-LIKE PROTEIN CPH1"/>
    <property type="match status" value="1"/>
</dbReference>
<dbReference type="PRINTS" id="PR00344">
    <property type="entry name" value="BCTRLSENSOR"/>
</dbReference>
<dbReference type="AlphaFoldDB" id="A0AAP2DL02"/>
<evidence type="ECO:0000313" key="9">
    <source>
        <dbReference type="EMBL" id="MBT1698280.1"/>
    </source>
</evidence>
<evidence type="ECO:0000256" key="1">
    <source>
        <dbReference type="ARBA" id="ARBA00000085"/>
    </source>
</evidence>
<dbReference type="EC" id="2.7.13.3" evidence="2"/>
<evidence type="ECO:0000256" key="7">
    <source>
        <dbReference type="SAM" id="Phobius"/>
    </source>
</evidence>
<dbReference type="PROSITE" id="PS50109">
    <property type="entry name" value="HIS_KIN"/>
    <property type="match status" value="1"/>
</dbReference>
<evidence type="ECO:0000256" key="2">
    <source>
        <dbReference type="ARBA" id="ARBA00012438"/>
    </source>
</evidence>
<proteinExistence type="predicted"/>
<dbReference type="Gene3D" id="3.30.565.10">
    <property type="entry name" value="Histidine kinase-like ATPase, C-terminal domain"/>
    <property type="match status" value="1"/>
</dbReference>
<feature type="transmembrane region" description="Helical" evidence="7">
    <location>
        <begin position="82"/>
        <end position="101"/>
    </location>
</feature>
<feature type="domain" description="Histidine kinase" evidence="8">
    <location>
        <begin position="304"/>
        <end position="516"/>
    </location>
</feature>
<evidence type="ECO:0000259" key="8">
    <source>
        <dbReference type="PROSITE" id="PS50109"/>
    </source>
</evidence>
<evidence type="ECO:0000313" key="10">
    <source>
        <dbReference type="Proteomes" id="UP001319200"/>
    </source>
</evidence>
<keyword evidence="7" id="KW-0472">Membrane</keyword>
<protein>
    <recommendedName>
        <fullName evidence="2">histidine kinase</fullName>
        <ecNumber evidence="2">2.7.13.3</ecNumber>
    </recommendedName>
</protein>
<dbReference type="SUPFAM" id="SSF47384">
    <property type="entry name" value="Homodimeric domain of signal transducing histidine kinase"/>
    <property type="match status" value="1"/>
</dbReference>
<gene>
    <name evidence="9" type="ORF">KK083_15420</name>
</gene>
<feature type="transmembrane region" description="Helical" evidence="7">
    <location>
        <begin position="24"/>
        <end position="45"/>
    </location>
</feature>
<dbReference type="RefSeq" id="WP_254164284.1">
    <property type="nucleotide sequence ID" value="NZ_JAHESF010000014.1"/>
</dbReference>
<keyword evidence="3" id="KW-0597">Phosphoprotein</keyword>
<keyword evidence="5" id="KW-0418">Kinase</keyword>
<keyword evidence="7" id="KW-1133">Transmembrane helix</keyword>
<feature type="transmembrane region" description="Helical" evidence="7">
    <location>
        <begin position="113"/>
        <end position="130"/>
    </location>
</feature>
<evidence type="ECO:0000256" key="5">
    <source>
        <dbReference type="ARBA" id="ARBA00022777"/>
    </source>
</evidence>
<evidence type="ECO:0000256" key="4">
    <source>
        <dbReference type="ARBA" id="ARBA00022679"/>
    </source>
</evidence>
<sequence length="519" mass="59047">MNPTLKLVLHAGVSATTPESRARAIILCNTIALIAVTLSSVFLVYYAMNGWGTNDSIILFAIVVMSSIPLLNFLGMTNISRFLLPLVLPVTSIAILMLVRFQQPERFTYIRSPGIFCVVLTTAVIPVLIFSTREKRLMFSCLAINFILFASLDVLLRYYSVLHAVPTVNQYITANLSMLITYALLVGSVMSLKEITDEYELKNAQLIQNLNKKNDEFAQANQELHELNKNIETQNEEIQAQSEELIQSQDSLILANRQIERQNLKLEQQNELLSKSLDEKSKDLLLTNQQLVAHNNELQQFSYTISHNLRGPVASMLGLINIYHHANTEEEGKQILTLLQQSTESLETVIRDLNKIIDIRNDKFSIFEEFSLDQELNLIKKTLNPFIRGNEAEIDSHFEIDRIISVKAYINSILYNLISNAIQYRSFDRKPQVRISSRTVNGHLLLEVSDNGLGIDLSKFSGEMFKLYKRFHTHTQGKGLGLYLVKQQVEKLNGQIEIDSKPDEGSTFRIRLPLKTEIR</sequence>
<keyword evidence="7" id="KW-0812">Transmembrane</keyword>